<dbReference type="GO" id="GO:0006355">
    <property type="term" value="P:regulation of DNA-templated transcription"/>
    <property type="evidence" value="ECO:0007669"/>
    <property type="project" value="TreeGrafter"/>
</dbReference>
<keyword evidence="1" id="KW-0472">Membrane</keyword>
<dbReference type="InterPro" id="IPR052158">
    <property type="entry name" value="INH-QAR"/>
</dbReference>
<feature type="transmembrane region" description="Helical" evidence="1">
    <location>
        <begin position="21"/>
        <end position="38"/>
    </location>
</feature>
<reference evidence="3" key="1">
    <citation type="journal article" date="2019" name="PLoS Negl. Trop. Dis.">
        <title>Revisiting the worldwide diversity of Leptospira species in the environment.</title>
        <authorList>
            <person name="Vincent A.T."/>
            <person name="Schiettekatte O."/>
            <person name="Bourhy P."/>
            <person name="Veyrier F.J."/>
            <person name="Picardeau M."/>
        </authorList>
    </citation>
    <scope>NUCLEOTIDE SEQUENCE [LARGE SCALE GENOMIC DNA]</scope>
    <source>
        <strain evidence="3">201702422</strain>
    </source>
</reference>
<evidence type="ECO:0000313" key="4">
    <source>
        <dbReference type="Proteomes" id="UP000298263"/>
    </source>
</evidence>
<dbReference type="PANTHER" id="PTHR43130:SF2">
    <property type="entry name" value="DJ-1_PFPI DOMAIN-CONTAINING PROTEIN"/>
    <property type="match status" value="1"/>
</dbReference>
<proteinExistence type="predicted"/>
<evidence type="ECO:0000256" key="1">
    <source>
        <dbReference type="SAM" id="Phobius"/>
    </source>
</evidence>
<keyword evidence="1" id="KW-1133">Transmembrane helix</keyword>
<comment type="caution">
    <text evidence="3">The sequence shown here is derived from an EMBL/GenBank/DDBJ whole genome shotgun (WGS) entry which is preliminary data.</text>
</comment>
<keyword evidence="4" id="KW-1185">Reference proteome</keyword>
<sequence length="390" mass="44448">MNYLRKISIKPFPLNKLYQRQIIWFFVILTFVFLPIVAEPEISKGDSLEKISIKPNHKKPVIVVVGENQYTELTDFMVPYGILKRANISEIHMVAPNKGVMEMFPTLSIEIPTSLSDFDKSHPEGADLVIVPAIHNADNKTIIEWIQDQYKKGATIVGICDGVWTLGYAGLLQDKKATGHWYSKEGLNKTFPDTEWIRNKRYIQDQKIITTTGVTASIPISLAIIEAIAGTKKAKEITNELGIINWNSNHNSDDFHLDWNQYLTAGKNLVSFWNHEVIGIKTYEGIDEVSLALVADAYSRTYKSKTLVTTNGKKSVLTKSGIRIFSELNEESKNKIHFQVEIPKETKAFPELNQTLFHIQRRYGKDTMQFVATQLEFSLKEFCHYVTCQN</sequence>
<dbReference type="RefSeq" id="WP_135585396.1">
    <property type="nucleotide sequence ID" value="NZ_RQGO01000012.1"/>
</dbReference>
<accession>A0A4Z1AAY5</accession>
<dbReference type="EMBL" id="RQGP01000023">
    <property type="protein sequence ID" value="TGL88760.1"/>
    <property type="molecule type" value="Genomic_DNA"/>
</dbReference>
<evidence type="ECO:0000259" key="2">
    <source>
        <dbReference type="Pfam" id="PF01965"/>
    </source>
</evidence>
<dbReference type="SUPFAM" id="SSF52317">
    <property type="entry name" value="Class I glutamine amidotransferase-like"/>
    <property type="match status" value="1"/>
</dbReference>
<protein>
    <submittedName>
        <fullName evidence="3">DJ-1/PfpI family protein</fullName>
    </submittedName>
</protein>
<evidence type="ECO:0000313" key="3">
    <source>
        <dbReference type="EMBL" id="TGL88760.1"/>
    </source>
</evidence>
<keyword evidence="1" id="KW-0812">Transmembrane</keyword>
<gene>
    <name evidence="3" type="ORF">EHQ69_15045</name>
</gene>
<feature type="domain" description="DJ-1/PfpI" evidence="2">
    <location>
        <begin position="62"/>
        <end position="226"/>
    </location>
</feature>
<dbReference type="InterPro" id="IPR029062">
    <property type="entry name" value="Class_I_gatase-like"/>
</dbReference>
<dbReference type="InterPro" id="IPR002818">
    <property type="entry name" value="DJ-1/PfpI"/>
</dbReference>
<dbReference type="OrthoDB" id="6382410at2"/>
<name>A0A4Z1AAY5_9LEPT</name>
<dbReference type="Pfam" id="PF01965">
    <property type="entry name" value="DJ-1_PfpI"/>
    <property type="match status" value="1"/>
</dbReference>
<dbReference type="AlphaFoldDB" id="A0A4Z1AAY5"/>
<dbReference type="Gene3D" id="3.40.50.880">
    <property type="match status" value="1"/>
</dbReference>
<dbReference type="Proteomes" id="UP000298263">
    <property type="component" value="Unassembled WGS sequence"/>
</dbReference>
<dbReference type="PANTHER" id="PTHR43130">
    <property type="entry name" value="ARAC-FAMILY TRANSCRIPTIONAL REGULATOR"/>
    <property type="match status" value="1"/>
</dbReference>
<organism evidence="3 4">
    <name type="scientific">Leptospira congkakensis</name>
    <dbReference type="NCBI Taxonomy" id="2484932"/>
    <lineage>
        <taxon>Bacteria</taxon>
        <taxon>Pseudomonadati</taxon>
        <taxon>Spirochaetota</taxon>
        <taxon>Spirochaetia</taxon>
        <taxon>Leptospirales</taxon>
        <taxon>Leptospiraceae</taxon>
        <taxon>Leptospira</taxon>
    </lineage>
</organism>